<protein>
    <submittedName>
        <fullName evidence="1">Uncharacterized protein</fullName>
    </submittedName>
</protein>
<proteinExistence type="predicted"/>
<reference evidence="1" key="2">
    <citation type="submission" date="2025-03" db="EMBL/GenBank/DDBJ databases">
        <authorList>
            <consortium name="ELIXIR-Norway"/>
            <consortium name="Elixir Norway"/>
        </authorList>
    </citation>
    <scope>NUCLEOTIDE SEQUENCE</scope>
</reference>
<dbReference type="Proteomes" id="UP001162501">
    <property type="component" value="Chromosome 13"/>
</dbReference>
<evidence type="ECO:0000313" key="2">
    <source>
        <dbReference type="Proteomes" id="UP001162501"/>
    </source>
</evidence>
<gene>
    <name evidence="1" type="ORF">MRATA1EN22A_LOCUS4698</name>
</gene>
<evidence type="ECO:0000313" key="1">
    <source>
        <dbReference type="EMBL" id="CAM9592797.1"/>
    </source>
</evidence>
<name>A0AC59YD37_RANTA</name>
<reference evidence="1" key="1">
    <citation type="submission" date="2023-05" db="EMBL/GenBank/DDBJ databases">
        <authorList>
            <consortium name="ELIXIR-Norway"/>
        </authorList>
    </citation>
    <scope>NUCLEOTIDE SEQUENCE</scope>
</reference>
<sequence>MAAFSKVFPALLPPAEMEGHKLCLYLGRGKLTIEVISQNSLTPSFSNLCLRRGGLQSPAAGLRGPRRPRLAPGAQFGPTAASPRAAPLPPPEPAGSPAGGRARKEPGAPRPPLAPAPPAGSRRPAAEWPSRAVPTRSFSNMSGSLPRRARVTGQRLVDYSRRRGRPPPPALHLRLRAYKCRCLVPGAAIGK</sequence>
<accession>A0AC59YD37</accession>
<dbReference type="EMBL" id="OX596097">
    <property type="protein sequence ID" value="CAM9592797.1"/>
    <property type="molecule type" value="Genomic_DNA"/>
</dbReference>
<organism evidence="1 2">
    <name type="scientific">Rangifer tarandus platyrhynchus</name>
    <name type="common">Svalbard reindeer</name>
    <dbReference type="NCBI Taxonomy" id="3082113"/>
    <lineage>
        <taxon>Eukaryota</taxon>
        <taxon>Metazoa</taxon>
        <taxon>Chordata</taxon>
        <taxon>Craniata</taxon>
        <taxon>Vertebrata</taxon>
        <taxon>Euteleostomi</taxon>
        <taxon>Mammalia</taxon>
        <taxon>Eutheria</taxon>
        <taxon>Laurasiatheria</taxon>
        <taxon>Artiodactyla</taxon>
        <taxon>Ruminantia</taxon>
        <taxon>Pecora</taxon>
        <taxon>Cervidae</taxon>
        <taxon>Odocoileinae</taxon>
        <taxon>Rangifer</taxon>
    </lineage>
</organism>